<organism evidence="6 7">
    <name type="scientific">Alkalicoccus urumqiensis</name>
    <name type="common">Bacillus urumqiensis</name>
    <dbReference type="NCBI Taxonomy" id="1548213"/>
    <lineage>
        <taxon>Bacteria</taxon>
        <taxon>Bacillati</taxon>
        <taxon>Bacillota</taxon>
        <taxon>Bacilli</taxon>
        <taxon>Bacillales</taxon>
        <taxon>Bacillaceae</taxon>
        <taxon>Alkalicoccus</taxon>
    </lineage>
</organism>
<dbReference type="InterPro" id="IPR006640">
    <property type="entry name" value="SprT-like_domain"/>
</dbReference>
<sequence>MRNDELQKLTEELSERYFNKAFQHEAFFNHRLRTTGGRYALETHHIEINPKHLEYYGMDELIGIIKHELCHYHLHLEGRGYQHRDADFRRLLQKVGGSRHCQTLPGARRKSRTVHLYSCLSCSQEYPRRRRMNTDKYVCGRCGGRLEKLDEKKIGKSLTSFSSL</sequence>
<keyword evidence="7" id="KW-1185">Reference proteome</keyword>
<reference evidence="6 7" key="1">
    <citation type="submission" date="2018-03" db="EMBL/GenBank/DDBJ databases">
        <title>Bacillus urumqiensis sp. nov., a moderately haloalkaliphilic bacterium isolated from a salt lake.</title>
        <authorList>
            <person name="Zhao B."/>
            <person name="Liao Z."/>
        </authorList>
    </citation>
    <scope>NUCLEOTIDE SEQUENCE [LARGE SCALE GENOMIC DNA]</scope>
    <source>
        <strain evidence="6 7">BZ-SZ-XJ18</strain>
    </source>
</reference>
<evidence type="ECO:0000256" key="2">
    <source>
        <dbReference type="ARBA" id="ARBA00022723"/>
    </source>
</evidence>
<dbReference type="GO" id="GO:0005737">
    <property type="term" value="C:cytoplasm"/>
    <property type="evidence" value="ECO:0007669"/>
    <property type="project" value="UniProtKB-SubCell"/>
</dbReference>
<dbReference type="Pfam" id="PF10263">
    <property type="entry name" value="SprT-like"/>
    <property type="match status" value="1"/>
</dbReference>
<feature type="domain" description="SprT-like" evidence="5">
    <location>
        <begin position="4"/>
        <end position="149"/>
    </location>
</feature>
<evidence type="ECO:0000313" key="6">
    <source>
        <dbReference type="EMBL" id="PRO66098.1"/>
    </source>
</evidence>
<proteinExistence type="inferred from homology"/>
<dbReference type="Pfam" id="PF17283">
    <property type="entry name" value="Zn_ribbon_SprT"/>
    <property type="match status" value="1"/>
</dbReference>
<dbReference type="Proteomes" id="UP000243650">
    <property type="component" value="Unassembled WGS sequence"/>
</dbReference>
<dbReference type="InterPro" id="IPR035240">
    <property type="entry name" value="SprT_Zn_ribbon"/>
</dbReference>
<feature type="binding site" evidence="4">
    <location>
        <position position="71"/>
    </location>
    <ligand>
        <name>Zn(2+)</name>
        <dbReference type="ChEBI" id="CHEBI:29105"/>
    </ligand>
</feature>
<comment type="subcellular location">
    <subcellularLocation>
        <location evidence="4">Cytoplasm</location>
    </subcellularLocation>
</comment>
<evidence type="ECO:0000256" key="3">
    <source>
        <dbReference type="ARBA" id="ARBA00022833"/>
    </source>
</evidence>
<keyword evidence="1 4" id="KW-0963">Cytoplasm</keyword>
<dbReference type="GO" id="GO:0008270">
    <property type="term" value="F:zinc ion binding"/>
    <property type="evidence" value="ECO:0007669"/>
    <property type="project" value="UniProtKB-UniRule"/>
</dbReference>
<dbReference type="AlphaFoldDB" id="A0A2P6MIM2"/>
<dbReference type="HAMAP" id="MF_00745">
    <property type="entry name" value="SprT_like"/>
    <property type="match status" value="1"/>
</dbReference>
<dbReference type="NCBIfam" id="NF003339">
    <property type="entry name" value="PRK04351.1"/>
    <property type="match status" value="1"/>
</dbReference>
<feature type="active site" evidence="4">
    <location>
        <position position="68"/>
    </location>
</feature>
<dbReference type="InterPro" id="IPR023524">
    <property type="entry name" value="Uncharacterised_SprT-like"/>
</dbReference>
<comment type="caution">
    <text evidence="6">The sequence shown here is derived from an EMBL/GenBank/DDBJ whole genome shotgun (WGS) entry which is preliminary data.</text>
</comment>
<evidence type="ECO:0000313" key="7">
    <source>
        <dbReference type="Proteomes" id="UP000243650"/>
    </source>
</evidence>
<dbReference type="GO" id="GO:0006950">
    <property type="term" value="P:response to stress"/>
    <property type="evidence" value="ECO:0007669"/>
    <property type="project" value="UniProtKB-ARBA"/>
</dbReference>
<name>A0A2P6MIM2_ALKUR</name>
<keyword evidence="2 4" id="KW-0479">Metal-binding</keyword>
<comment type="similarity">
    <text evidence="4">Belongs to the SprT family.</text>
</comment>
<dbReference type="RefSeq" id="WP_105958781.1">
    <property type="nucleotide sequence ID" value="NZ_PVNS01000005.1"/>
</dbReference>
<keyword evidence="3 4" id="KW-0862">Zinc</keyword>
<accession>A0A2P6MIM2</accession>
<evidence type="ECO:0000256" key="4">
    <source>
        <dbReference type="HAMAP-Rule" id="MF_00745"/>
    </source>
</evidence>
<dbReference type="EMBL" id="PVNS01000005">
    <property type="protein sequence ID" value="PRO66098.1"/>
    <property type="molecule type" value="Genomic_DNA"/>
</dbReference>
<feature type="binding site" evidence="4">
    <location>
        <position position="67"/>
    </location>
    <ligand>
        <name>Zn(2+)</name>
        <dbReference type="ChEBI" id="CHEBI:29105"/>
    </ligand>
</feature>
<dbReference type="SMART" id="SM00731">
    <property type="entry name" value="SprT"/>
    <property type="match status" value="1"/>
</dbReference>
<protein>
    <recommendedName>
        <fullName evidence="4">Protein SprT-like</fullName>
    </recommendedName>
</protein>
<dbReference type="OrthoDB" id="9799909at2"/>
<evidence type="ECO:0000259" key="5">
    <source>
        <dbReference type="SMART" id="SM00731"/>
    </source>
</evidence>
<gene>
    <name evidence="6" type="ORF">C6I21_06170</name>
</gene>
<comment type="cofactor">
    <cofactor evidence="4">
        <name>Zn(2+)</name>
        <dbReference type="ChEBI" id="CHEBI:29105"/>
    </cofactor>
    <text evidence="4">Binds 1 zinc ion.</text>
</comment>
<evidence type="ECO:0000256" key="1">
    <source>
        <dbReference type="ARBA" id="ARBA00022490"/>
    </source>
</evidence>